<dbReference type="GO" id="GO:0046872">
    <property type="term" value="F:metal ion binding"/>
    <property type="evidence" value="ECO:0007669"/>
    <property type="project" value="UniProtKB-KW"/>
</dbReference>
<dbReference type="eggNOG" id="COG2440">
    <property type="taxonomic scope" value="Bacteria"/>
</dbReference>
<keyword evidence="4" id="KW-0004">4Fe-4S</keyword>
<evidence type="ECO:0000256" key="14">
    <source>
        <dbReference type="RuleBase" id="RU366068"/>
    </source>
</evidence>
<sequence length="610" mass="66677">MQEQDNQTPVIDGDTVNIDTPIVTDTANPEPAVITPVVEPVAEMVVVDKALEPAVAAEPEVERESMEFDVIIVGGGPAGLSAAIRLRQLAIAAGNDEFMVCVVEKGSEFGAHTLSGAVMETRALDELIPDWKEKGAPLNVPAIEDRVYMLGSATKSTKLMDSIIPASMHNEGNYIVSLGNVVRWLAAQAEELEVMMFPGFSADEILYNDDGSVKGVLTGDMGVAASGEAKHSFEPGYELLGKYTIFSEGCRGHLGKRLISRFDLDKDSDPQHYGIGLKELWEVTPEKHEEGVVMHGSGWPLTDTGSSGGWWLYFDENNQVSFGMVIDLSYSNPYMSPFDEMQRLKLHPLIRNVLEGGKRLSYGARALTKGGLNSLPKFTFPGGVLAGDDAGFLNPAKIKGTHTSMKSGMLAAEAIFEAVQAGRQHDDVEAYSTMYKESWLYQDNYEARNFAPAMHRMGQWMGGAFTFIEQNLMGGKMPLTIHDNQKDYDQLERAAHAYQPTYAKPDGKLVFDKLSSVFISNTNHAEDQPVHLKLTDPTVPVTINLPLYAEPARLYCPAGVYEIVKDAEGAKFVINAQNCVHCKTCDIKDPSQNITWVTPEGGGGPNYPNM</sequence>
<dbReference type="InterPro" id="IPR049398">
    <property type="entry name" value="ETF-QO/FixC_UQ-bd"/>
</dbReference>
<dbReference type="Pfam" id="PF21162">
    <property type="entry name" value="ETFQO_UQ-bd"/>
    <property type="match status" value="1"/>
</dbReference>
<evidence type="ECO:0000256" key="3">
    <source>
        <dbReference type="ARBA" id="ARBA00022448"/>
    </source>
</evidence>
<dbReference type="InterPro" id="IPR040156">
    <property type="entry name" value="ETF-QO"/>
</dbReference>
<keyword evidence="3 14" id="KW-0813">Transport</keyword>
<evidence type="ECO:0000313" key="17">
    <source>
        <dbReference type="EMBL" id="AAZ19804.1"/>
    </source>
</evidence>
<dbReference type="GO" id="GO:0004174">
    <property type="term" value="F:electron-transferring-flavoprotein dehydrogenase activity"/>
    <property type="evidence" value="ECO:0007669"/>
    <property type="project" value="UniProtKB-UniRule"/>
</dbReference>
<evidence type="ECO:0000256" key="9">
    <source>
        <dbReference type="ARBA" id="ARBA00023002"/>
    </source>
</evidence>
<dbReference type="Gene3D" id="3.30.9.90">
    <property type="match status" value="1"/>
</dbReference>
<accession>Q4FQA4</accession>
<evidence type="ECO:0000256" key="2">
    <source>
        <dbReference type="ARBA" id="ARBA00002819"/>
    </source>
</evidence>
<dbReference type="HOGENOM" id="CLU_009667_4_1_6"/>
<comment type="cofactor">
    <cofactor evidence="14">
        <name>[4Fe-4S] cluster</name>
        <dbReference type="ChEBI" id="CHEBI:49883"/>
    </cofactor>
    <text evidence="14">Binds 1 [4Fe-4S] cluster.</text>
</comment>
<keyword evidence="10 14" id="KW-0408">Iron</keyword>
<dbReference type="InterPro" id="IPR036188">
    <property type="entry name" value="FAD/NAD-bd_sf"/>
</dbReference>
<dbReference type="SUPFAM" id="SSF54862">
    <property type="entry name" value="4Fe-4S ferredoxins"/>
    <property type="match status" value="1"/>
</dbReference>
<evidence type="ECO:0000256" key="15">
    <source>
        <dbReference type="SAM" id="MobiDB-lite"/>
    </source>
</evidence>
<dbReference type="FunFam" id="3.30.70.20:FF:000012">
    <property type="entry name" value="Electron transfer flavoprotein-ubiquinone oxidoreductase, mitochondrial"/>
    <property type="match status" value="1"/>
</dbReference>
<dbReference type="Pfam" id="PF05187">
    <property type="entry name" value="Fer4_ETF_QO"/>
    <property type="match status" value="1"/>
</dbReference>
<dbReference type="KEGG" id="par:Psyc_1956"/>
<dbReference type="SUPFAM" id="SSF51905">
    <property type="entry name" value="FAD/NAD(P)-binding domain"/>
    <property type="match status" value="1"/>
</dbReference>
<dbReference type="AlphaFoldDB" id="Q4FQA4"/>
<dbReference type="PANTHER" id="PTHR10617:SF107">
    <property type="entry name" value="ELECTRON TRANSFER FLAVOPROTEIN-UBIQUINONE OXIDOREDUCTASE, MITOCHONDRIAL"/>
    <property type="match status" value="1"/>
</dbReference>
<evidence type="ECO:0000256" key="13">
    <source>
        <dbReference type="ARBA" id="ARBA00052682"/>
    </source>
</evidence>
<dbReference type="Proteomes" id="UP000000546">
    <property type="component" value="Chromosome"/>
</dbReference>
<dbReference type="Gene3D" id="3.30.70.20">
    <property type="match status" value="1"/>
</dbReference>
<reference evidence="17 18" key="1">
    <citation type="journal article" date="2010" name="Appl. Environ. Microbiol.">
        <title>The genome sequence of Psychrobacter arcticus 273-4, a psychroactive Siberian permafrost bacterium, reveals mechanisms for adaptation to low-temperature growth.</title>
        <authorList>
            <person name="Ayala-del-Rio H.L."/>
            <person name="Chain P.S."/>
            <person name="Grzymski J.J."/>
            <person name="Ponder M.A."/>
            <person name="Ivanova N."/>
            <person name="Bergholz P.W."/>
            <person name="Di Bartolo G."/>
            <person name="Hauser L."/>
            <person name="Land M."/>
            <person name="Bakermans C."/>
            <person name="Rodrigues D."/>
            <person name="Klappenbach J."/>
            <person name="Zarka D."/>
            <person name="Larimer F."/>
            <person name="Richardson P."/>
            <person name="Murray A."/>
            <person name="Thomashow M."/>
            <person name="Tiedje J.M."/>
        </authorList>
    </citation>
    <scope>NUCLEOTIDE SEQUENCE [LARGE SCALE GENOMIC DNA]</scope>
    <source>
        <strain evidence="18">DSM 17307 / VKM B-2377 / 273-4</strain>
    </source>
</reference>
<protein>
    <recommendedName>
        <fullName evidence="14">Electron transfer flavoprotein-ubiquinone oxidoreductase</fullName>
        <shortName evidence="14">ETF-QO</shortName>
        <ecNumber evidence="14">1.5.5.1</ecNumber>
    </recommendedName>
</protein>
<evidence type="ECO:0000259" key="16">
    <source>
        <dbReference type="PROSITE" id="PS51379"/>
    </source>
</evidence>
<name>Q4FQA4_PSYA2</name>
<dbReference type="InterPro" id="IPR007859">
    <property type="entry name" value="ETF-QO/FixX_C"/>
</dbReference>
<evidence type="ECO:0000256" key="6">
    <source>
        <dbReference type="ARBA" id="ARBA00022723"/>
    </source>
</evidence>
<dbReference type="Pfam" id="PF13450">
    <property type="entry name" value="NAD_binding_8"/>
    <property type="match status" value="1"/>
</dbReference>
<dbReference type="PROSITE" id="PS51379">
    <property type="entry name" value="4FE4S_FER_2"/>
    <property type="match status" value="1"/>
</dbReference>
<keyword evidence="6 14" id="KW-0479">Metal-binding</keyword>
<dbReference type="EC" id="1.5.5.1" evidence="14"/>
<keyword evidence="9 14" id="KW-0560">Oxidoreductase</keyword>
<feature type="region of interest" description="Disordered" evidence="15">
    <location>
        <begin position="1"/>
        <end position="24"/>
    </location>
</feature>
<dbReference type="PANTHER" id="PTHR10617">
    <property type="entry name" value="ELECTRON TRANSFER FLAVOPROTEIN-UBIQUINONE OXIDOREDUCTASE"/>
    <property type="match status" value="1"/>
</dbReference>
<feature type="domain" description="4Fe-4S ferredoxin-type" evidence="16">
    <location>
        <begin position="570"/>
        <end position="599"/>
    </location>
</feature>
<comment type="cofactor">
    <cofactor evidence="1 14">
        <name>FAD</name>
        <dbReference type="ChEBI" id="CHEBI:57692"/>
    </cofactor>
</comment>
<keyword evidence="8 14" id="KW-0249">Electron transport</keyword>
<evidence type="ECO:0000256" key="5">
    <source>
        <dbReference type="ARBA" id="ARBA00022630"/>
    </source>
</evidence>
<evidence type="ECO:0000256" key="8">
    <source>
        <dbReference type="ARBA" id="ARBA00022982"/>
    </source>
</evidence>
<keyword evidence="18" id="KW-1185">Reference proteome</keyword>
<evidence type="ECO:0000256" key="11">
    <source>
        <dbReference type="ARBA" id="ARBA00023014"/>
    </source>
</evidence>
<comment type="catalytic activity">
    <reaction evidence="13 14">
        <text>a ubiquinone + reduced [electron-transfer flavoprotein] = a ubiquinol + oxidized [electron-transfer flavoprotein] + H(+)</text>
        <dbReference type="Rhea" id="RHEA:24052"/>
        <dbReference type="Rhea" id="RHEA-COMP:9565"/>
        <dbReference type="Rhea" id="RHEA-COMP:9566"/>
        <dbReference type="Rhea" id="RHEA-COMP:10685"/>
        <dbReference type="Rhea" id="RHEA-COMP:10686"/>
        <dbReference type="ChEBI" id="CHEBI:15378"/>
        <dbReference type="ChEBI" id="CHEBI:16389"/>
        <dbReference type="ChEBI" id="CHEBI:17976"/>
        <dbReference type="ChEBI" id="CHEBI:57692"/>
        <dbReference type="ChEBI" id="CHEBI:58307"/>
        <dbReference type="EC" id="1.5.5.1"/>
    </reaction>
</comment>
<keyword evidence="7 14" id="KW-0274">FAD</keyword>
<dbReference type="GO" id="GO:0051539">
    <property type="term" value="F:4 iron, 4 sulfur cluster binding"/>
    <property type="evidence" value="ECO:0007669"/>
    <property type="project" value="UniProtKB-UniRule"/>
</dbReference>
<evidence type="ECO:0000256" key="12">
    <source>
        <dbReference type="ARBA" id="ARBA00023075"/>
    </source>
</evidence>
<evidence type="ECO:0000256" key="1">
    <source>
        <dbReference type="ARBA" id="ARBA00001974"/>
    </source>
</evidence>
<dbReference type="EMBL" id="CP000082">
    <property type="protein sequence ID" value="AAZ19804.1"/>
    <property type="molecule type" value="Genomic_DNA"/>
</dbReference>
<evidence type="ECO:0000313" key="18">
    <source>
        <dbReference type="Proteomes" id="UP000000546"/>
    </source>
</evidence>
<evidence type="ECO:0000256" key="10">
    <source>
        <dbReference type="ARBA" id="ARBA00023004"/>
    </source>
</evidence>
<evidence type="ECO:0000256" key="4">
    <source>
        <dbReference type="ARBA" id="ARBA00022485"/>
    </source>
</evidence>
<comment type="function">
    <text evidence="2 14">Accepts electrons from ETF and reduces ubiquinone.</text>
</comment>
<dbReference type="eggNOG" id="COG0644">
    <property type="taxonomic scope" value="Bacteria"/>
</dbReference>
<dbReference type="SUPFAM" id="SSF54373">
    <property type="entry name" value="FAD-linked reductases, C-terminal domain"/>
    <property type="match status" value="1"/>
</dbReference>
<dbReference type="Gene3D" id="3.50.50.60">
    <property type="entry name" value="FAD/NAD(P)-binding domain"/>
    <property type="match status" value="1"/>
</dbReference>
<keyword evidence="5 14" id="KW-0285">Flavoprotein</keyword>
<keyword evidence="11 14" id="KW-0411">Iron-sulfur</keyword>
<dbReference type="STRING" id="259536.Psyc_1956"/>
<gene>
    <name evidence="17" type="ordered locus">Psyc_1956</name>
</gene>
<dbReference type="InterPro" id="IPR017896">
    <property type="entry name" value="4Fe4S_Fe-S-bd"/>
</dbReference>
<proteinExistence type="predicted"/>
<keyword evidence="12 14" id="KW-0830">Ubiquinone</keyword>
<organism evidence="17 18">
    <name type="scientific">Psychrobacter arcticus (strain DSM 17307 / VKM B-2377 / 273-4)</name>
    <dbReference type="NCBI Taxonomy" id="259536"/>
    <lineage>
        <taxon>Bacteria</taxon>
        <taxon>Pseudomonadati</taxon>
        <taxon>Pseudomonadota</taxon>
        <taxon>Gammaproteobacteria</taxon>
        <taxon>Moraxellales</taxon>
        <taxon>Moraxellaceae</taxon>
        <taxon>Psychrobacter</taxon>
    </lineage>
</organism>
<evidence type="ECO:0000256" key="7">
    <source>
        <dbReference type="ARBA" id="ARBA00022827"/>
    </source>
</evidence>